<proteinExistence type="predicted"/>
<evidence type="ECO:0000313" key="2">
    <source>
        <dbReference type="EMBL" id="GGJ90786.1"/>
    </source>
</evidence>
<evidence type="ECO:0000259" key="1">
    <source>
        <dbReference type="Pfam" id="PF00462"/>
    </source>
</evidence>
<organism evidence="2 3">
    <name type="scientific">Lentibacillus kapialis</name>
    <dbReference type="NCBI Taxonomy" id="340214"/>
    <lineage>
        <taxon>Bacteria</taxon>
        <taxon>Bacillati</taxon>
        <taxon>Bacillota</taxon>
        <taxon>Bacilli</taxon>
        <taxon>Bacillales</taxon>
        <taxon>Bacillaceae</taxon>
        <taxon>Lentibacillus</taxon>
    </lineage>
</organism>
<name>A0A917PT92_9BACI</name>
<reference evidence="2" key="2">
    <citation type="submission" date="2020-09" db="EMBL/GenBank/DDBJ databases">
        <authorList>
            <person name="Sun Q."/>
            <person name="Ohkuma M."/>
        </authorList>
    </citation>
    <scope>NUCLEOTIDE SEQUENCE</scope>
    <source>
        <strain evidence="2">JCM 12580</strain>
    </source>
</reference>
<evidence type="ECO:0000313" key="3">
    <source>
        <dbReference type="Proteomes" id="UP000658382"/>
    </source>
</evidence>
<dbReference type="Pfam" id="PF00462">
    <property type="entry name" value="Glutaredoxin"/>
    <property type="match status" value="1"/>
</dbReference>
<keyword evidence="3" id="KW-1185">Reference proteome</keyword>
<dbReference type="EMBL" id="BMNQ01000010">
    <property type="protein sequence ID" value="GGJ90786.1"/>
    <property type="molecule type" value="Genomic_DNA"/>
</dbReference>
<accession>A0A917PT92</accession>
<comment type="caution">
    <text evidence="2">The sequence shown here is derived from an EMBL/GenBank/DDBJ whole genome shotgun (WGS) entry which is preliminary data.</text>
</comment>
<dbReference type="InterPro" id="IPR036249">
    <property type="entry name" value="Thioredoxin-like_sf"/>
</dbReference>
<dbReference type="SUPFAM" id="SSF52833">
    <property type="entry name" value="Thioredoxin-like"/>
    <property type="match status" value="1"/>
</dbReference>
<dbReference type="Gene3D" id="3.40.30.10">
    <property type="entry name" value="Glutaredoxin"/>
    <property type="match status" value="1"/>
</dbReference>
<dbReference type="InterPro" id="IPR002109">
    <property type="entry name" value="Glutaredoxin"/>
</dbReference>
<reference evidence="2" key="1">
    <citation type="journal article" date="2014" name="Int. J. Syst. Evol. Microbiol.">
        <title>Complete genome sequence of Corynebacterium casei LMG S-19264T (=DSM 44701T), isolated from a smear-ripened cheese.</title>
        <authorList>
            <consortium name="US DOE Joint Genome Institute (JGI-PGF)"/>
            <person name="Walter F."/>
            <person name="Albersmeier A."/>
            <person name="Kalinowski J."/>
            <person name="Ruckert C."/>
        </authorList>
    </citation>
    <scope>NUCLEOTIDE SEQUENCE</scope>
    <source>
        <strain evidence="2">JCM 12580</strain>
    </source>
</reference>
<protein>
    <recommendedName>
        <fullName evidence="1">Glutaredoxin domain-containing protein</fullName>
    </recommendedName>
</protein>
<dbReference type="Proteomes" id="UP000658382">
    <property type="component" value="Unassembled WGS sequence"/>
</dbReference>
<dbReference type="RefSeq" id="WP_188632162.1">
    <property type="nucleotide sequence ID" value="NZ_BMNQ01000010.1"/>
</dbReference>
<gene>
    <name evidence="2" type="ORF">GCM10007063_11780</name>
</gene>
<sequence>MGDHEVIVYTSENSSQCEKLLDQLSQWDINYKQCNVTEYKEYLNELQEAGIYGTPATFVDERVVLGTQLNKIKQALGIADQYQSYMSFDR</sequence>
<dbReference type="AlphaFoldDB" id="A0A917PT92"/>
<feature type="domain" description="Glutaredoxin" evidence="1">
    <location>
        <begin position="6"/>
        <end position="64"/>
    </location>
</feature>